<evidence type="ECO:0000313" key="2">
    <source>
        <dbReference type="EMBL" id="SEK95677.1"/>
    </source>
</evidence>
<proteinExistence type="predicted"/>
<accession>A0A1H7LBF8</accession>
<reference evidence="3" key="1">
    <citation type="submission" date="2016-10" db="EMBL/GenBank/DDBJ databases">
        <authorList>
            <person name="Varghese N."/>
            <person name="Submissions S."/>
        </authorList>
    </citation>
    <scope>NUCLEOTIDE SEQUENCE [LARGE SCALE GENOMIC DNA]</scope>
    <source>
        <strain evidence="3">LMG 26416</strain>
    </source>
</reference>
<sequence>MKQPPHTIDAGPDGLREDFYVSRNNFLYLLLGLISTAEDVLGVMPEIASSAVPPEFARRARTPAGAQSDDGRGSSLFR</sequence>
<name>A0A1H7LBF8_9BURK</name>
<dbReference type="AlphaFoldDB" id="A0A1H7LBF8"/>
<dbReference type="Proteomes" id="UP000199120">
    <property type="component" value="Unassembled WGS sequence"/>
</dbReference>
<protein>
    <submittedName>
        <fullName evidence="2">Uncharacterized protein</fullName>
    </submittedName>
</protein>
<dbReference type="EMBL" id="FOAJ01000004">
    <property type="protein sequence ID" value="SEK95677.1"/>
    <property type="molecule type" value="Genomic_DNA"/>
</dbReference>
<dbReference type="RefSeq" id="WP_090547924.1">
    <property type="nucleotide sequence ID" value="NZ_FNSR01000002.1"/>
</dbReference>
<keyword evidence="3" id="KW-1185">Reference proteome</keyword>
<organism evidence="2 3">
    <name type="scientific">Paraburkholderia caballeronis</name>
    <dbReference type="NCBI Taxonomy" id="416943"/>
    <lineage>
        <taxon>Bacteria</taxon>
        <taxon>Pseudomonadati</taxon>
        <taxon>Pseudomonadota</taxon>
        <taxon>Betaproteobacteria</taxon>
        <taxon>Burkholderiales</taxon>
        <taxon>Burkholderiaceae</taxon>
        <taxon>Paraburkholderia</taxon>
    </lineage>
</organism>
<feature type="region of interest" description="Disordered" evidence="1">
    <location>
        <begin position="52"/>
        <end position="78"/>
    </location>
</feature>
<evidence type="ECO:0000313" key="3">
    <source>
        <dbReference type="Proteomes" id="UP000199120"/>
    </source>
</evidence>
<gene>
    <name evidence="2" type="ORF">SAMN05192542_104255</name>
</gene>
<dbReference type="STRING" id="416943.SAMN05445871_3920"/>
<evidence type="ECO:0000256" key="1">
    <source>
        <dbReference type="SAM" id="MobiDB-lite"/>
    </source>
</evidence>